<dbReference type="InterPro" id="IPR002557">
    <property type="entry name" value="Chitin-bd_dom"/>
</dbReference>
<dbReference type="SUPFAM" id="SSF57625">
    <property type="entry name" value="Invertebrate chitin-binding proteins"/>
    <property type="match status" value="1"/>
</dbReference>
<dbReference type="Pfam" id="PF01607">
    <property type="entry name" value="CBM_14"/>
    <property type="match status" value="1"/>
</dbReference>
<dbReference type="Gene3D" id="2.170.140.10">
    <property type="entry name" value="Chitin binding domain"/>
    <property type="match status" value="1"/>
</dbReference>
<dbReference type="GO" id="GO:0008061">
    <property type="term" value="F:chitin binding"/>
    <property type="evidence" value="ECO:0007669"/>
    <property type="project" value="InterPro"/>
</dbReference>
<accession>A0A385GMS0</accession>
<proteinExistence type="evidence at transcript level"/>
<dbReference type="AlphaFoldDB" id="A0A385GMS0"/>
<sequence length="128" mass="13823">MAKVLCLTLVVAVLVSLTAALPYLLTVNEDEPCPEVPVRPPNDPGYNEGDPCFVTDPQCYGYYAPHPTHCYRYLQCAANRTFVGRNCSPGLFWNQVLGACDFPANVPCGGQTTQRSTTTTTVATTTSS</sequence>
<dbReference type="InterPro" id="IPR036508">
    <property type="entry name" value="Chitin-bd_dom_sf"/>
</dbReference>
<dbReference type="GO" id="GO:0005576">
    <property type="term" value="C:extracellular region"/>
    <property type="evidence" value="ECO:0007669"/>
    <property type="project" value="InterPro"/>
</dbReference>
<dbReference type="PROSITE" id="PS50940">
    <property type="entry name" value="CHIT_BIND_II"/>
    <property type="match status" value="1"/>
</dbReference>
<name>A0A385GMS0_9DIPT</name>
<protein>
    <submittedName>
        <fullName evidence="1">Chitinase</fullName>
    </submittedName>
</protein>
<dbReference type="SMART" id="SM00494">
    <property type="entry name" value="ChtBD2"/>
    <property type="match status" value="1"/>
</dbReference>
<dbReference type="EMBL" id="MG262385">
    <property type="protein sequence ID" value="AXX71252.1"/>
    <property type="molecule type" value="mRNA"/>
</dbReference>
<evidence type="ECO:0000313" key="1">
    <source>
        <dbReference type="EMBL" id="AXX71252.1"/>
    </source>
</evidence>
<reference evidence="1" key="1">
    <citation type="submission" date="2017-10" db="EMBL/GenBank/DDBJ databases">
        <title>Genome-wide analysis of developmental stage-specific transcription in Bradysia odoriphaga.</title>
        <authorList>
            <person name="Chen H."/>
            <person name="Lin L."/>
            <person name="Xie M."/>
            <person name="Zhang G."/>
            <person name="Su W."/>
        </authorList>
    </citation>
    <scope>NUCLEOTIDE SEQUENCE</scope>
    <source>
        <strain evidence="1">Yanji</strain>
    </source>
</reference>
<dbReference type="OrthoDB" id="6020543at2759"/>
<organism evidence="1">
    <name type="scientific">Bradysia odoriphaga</name>
    <dbReference type="NCBI Taxonomy" id="1564500"/>
    <lineage>
        <taxon>Eukaryota</taxon>
        <taxon>Metazoa</taxon>
        <taxon>Ecdysozoa</taxon>
        <taxon>Arthropoda</taxon>
        <taxon>Hexapoda</taxon>
        <taxon>Insecta</taxon>
        <taxon>Pterygota</taxon>
        <taxon>Neoptera</taxon>
        <taxon>Endopterygota</taxon>
        <taxon>Diptera</taxon>
        <taxon>Nematocera</taxon>
        <taxon>Sciaroidea</taxon>
        <taxon>Sciaridae</taxon>
        <taxon>Bradysia</taxon>
    </lineage>
</organism>